<dbReference type="Pfam" id="PF05116">
    <property type="entry name" value="S6PP"/>
    <property type="match status" value="1"/>
</dbReference>
<proteinExistence type="predicted"/>
<dbReference type="GO" id="GO:0003824">
    <property type="term" value="F:catalytic activity"/>
    <property type="evidence" value="ECO:0007669"/>
    <property type="project" value="UniProtKB-ARBA"/>
</dbReference>
<dbReference type="InterPro" id="IPR023214">
    <property type="entry name" value="HAD_sf"/>
</dbReference>
<reference evidence="2" key="1">
    <citation type="submission" date="2018-05" db="EMBL/GenBank/DDBJ databases">
        <authorList>
            <person name="Lanie J.A."/>
            <person name="Ng W.-L."/>
            <person name="Kazmierczak K.M."/>
            <person name="Andrzejewski T.M."/>
            <person name="Davidsen T.M."/>
            <person name="Wayne K.J."/>
            <person name="Tettelin H."/>
            <person name="Glass J.I."/>
            <person name="Rusch D."/>
            <person name="Podicherti R."/>
            <person name="Tsui H.-C.T."/>
            <person name="Winkler M.E."/>
        </authorList>
    </citation>
    <scope>NUCLEOTIDE SEQUENCE</scope>
</reference>
<gene>
    <name evidence="2" type="ORF">METZ01_LOCUS467324</name>
</gene>
<evidence type="ECO:0000313" key="2">
    <source>
        <dbReference type="EMBL" id="SVE14470.1"/>
    </source>
</evidence>
<evidence type="ECO:0000259" key="1">
    <source>
        <dbReference type="Pfam" id="PF05116"/>
    </source>
</evidence>
<dbReference type="InterPro" id="IPR006380">
    <property type="entry name" value="SPP-like_dom"/>
</dbReference>
<dbReference type="AlphaFoldDB" id="A0A383B3V3"/>
<accession>A0A383B3V3</accession>
<name>A0A383B3V3_9ZZZZ</name>
<dbReference type="Gene3D" id="3.40.50.1000">
    <property type="entry name" value="HAD superfamily/HAD-like"/>
    <property type="match status" value="1"/>
</dbReference>
<feature type="domain" description="Sucrose phosphatase-like" evidence="1">
    <location>
        <begin position="8"/>
        <end position="114"/>
    </location>
</feature>
<dbReference type="EMBL" id="UINC01197143">
    <property type="protein sequence ID" value="SVE14470.1"/>
    <property type="molecule type" value="Genomic_DNA"/>
</dbReference>
<dbReference type="SUPFAM" id="SSF56784">
    <property type="entry name" value="HAD-like"/>
    <property type="match status" value="1"/>
</dbReference>
<sequence>MPSPSQLQLICTDFDGTLHSDFTEPPVPEALQEKLGELQADGTHWVINTGRTLEDLHCGLNKADLSVHPDYVVVVEREIHRWEGIKFQPHSEWNERCASTQAALFAQITHRLPEIFDWVNLHFTASVFEDEWSPF</sequence>
<dbReference type="InterPro" id="IPR036412">
    <property type="entry name" value="HAD-like_sf"/>
</dbReference>
<feature type="non-terminal residue" evidence="2">
    <location>
        <position position="135"/>
    </location>
</feature>
<organism evidence="2">
    <name type="scientific">marine metagenome</name>
    <dbReference type="NCBI Taxonomy" id="408172"/>
    <lineage>
        <taxon>unclassified sequences</taxon>
        <taxon>metagenomes</taxon>
        <taxon>ecological metagenomes</taxon>
    </lineage>
</organism>
<protein>
    <recommendedName>
        <fullName evidence="1">Sucrose phosphatase-like domain-containing protein</fullName>
    </recommendedName>
</protein>